<protein>
    <submittedName>
        <fullName evidence="1">Uncharacterized protein</fullName>
    </submittedName>
</protein>
<evidence type="ECO:0000313" key="2">
    <source>
        <dbReference type="Proteomes" id="UP001196413"/>
    </source>
</evidence>
<dbReference type="AlphaFoldDB" id="A0AAD5QR53"/>
<proteinExistence type="predicted"/>
<accession>A0AAD5QR53</accession>
<sequence length="102" mass="11563">MAEAAEAGKYIRKAQRGFANYKTKMIALRYPDGTLTASRRAMEKIIHQYYSDLFANHVLLPSYKLKEDECVAPLVLPSEIRHAISSVEKEQHPVQTGLDQNT</sequence>
<gene>
    <name evidence="1" type="ORF">KIN20_038411</name>
</gene>
<evidence type="ECO:0000313" key="1">
    <source>
        <dbReference type="EMBL" id="KAJ1358524.1"/>
    </source>
</evidence>
<comment type="caution">
    <text evidence="1">The sequence shown here is derived from an EMBL/GenBank/DDBJ whole genome shotgun (WGS) entry which is preliminary data.</text>
</comment>
<organism evidence="1 2">
    <name type="scientific">Parelaphostrongylus tenuis</name>
    <name type="common">Meningeal worm</name>
    <dbReference type="NCBI Taxonomy" id="148309"/>
    <lineage>
        <taxon>Eukaryota</taxon>
        <taxon>Metazoa</taxon>
        <taxon>Ecdysozoa</taxon>
        <taxon>Nematoda</taxon>
        <taxon>Chromadorea</taxon>
        <taxon>Rhabditida</taxon>
        <taxon>Rhabditina</taxon>
        <taxon>Rhabditomorpha</taxon>
        <taxon>Strongyloidea</taxon>
        <taxon>Metastrongylidae</taxon>
        <taxon>Parelaphostrongylus</taxon>
    </lineage>
</organism>
<dbReference type="EMBL" id="JAHQIW010003392">
    <property type="protein sequence ID" value="KAJ1358524.1"/>
    <property type="molecule type" value="Genomic_DNA"/>
</dbReference>
<name>A0AAD5QR53_PARTN</name>
<keyword evidence="2" id="KW-1185">Reference proteome</keyword>
<dbReference type="Proteomes" id="UP001196413">
    <property type="component" value="Unassembled WGS sequence"/>
</dbReference>
<reference evidence="1" key="1">
    <citation type="submission" date="2021-06" db="EMBL/GenBank/DDBJ databases">
        <title>Parelaphostrongylus tenuis whole genome reference sequence.</title>
        <authorList>
            <person name="Garwood T.J."/>
            <person name="Larsen P.A."/>
            <person name="Fountain-Jones N.M."/>
            <person name="Garbe J.R."/>
            <person name="Macchietto M.G."/>
            <person name="Kania S.A."/>
            <person name="Gerhold R.W."/>
            <person name="Richards J.E."/>
            <person name="Wolf T.M."/>
        </authorList>
    </citation>
    <scope>NUCLEOTIDE SEQUENCE</scope>
    <source>
        <strain evidence="1">MNPRO001-30</strain>
        <tissue evidence="1">Meninges</tissue>
    </source>
</reference>